<evidence type="ECO:0000313" key="3">
    <source>
        <dbReference type="EMBL" id="KAG6771107.1"/>
    </source>
</evidence>
<name>A0A8X7ZNJ9_POPTO</name>
<dbReference type="Pfam" id="PF03959">
    <property type="entry name" value="FSH1"/>
    <property type="match status" value="1"/>
</dbReference>
<feature type="region of interest" description="Disordered" evidence="1">
    <location>
        <begin position="198"/>
        <end position="220"/>
    </location>
</feature>
<keyword evidence="4" id="KW-1185">Reference proteome</keyword>
<proteinExistence type="predicted"/>
<evidence type="ECO:0000256" key="1">
    <source>
        <dbReference type="SAM" id="MobiDB-lite"/>
    </source>
</evidence>
<accession>A0A8X7ZNJ9</accession>
<dbReference type="OrthoDB" id="414698at2759"/>
<feature type="compositionally biased region" description="Basic and acidic residues" evidence="1">
    <location>
        <begin position="198"/>
        <end position="208"/>
    </location>
</feature>
<comment type="caution">
    <text evidence="3">The sequence shown here is derived from an EMBL/GenBank/DDBJ whole genome shotgun (WGS) entry which is preliminary data.</text>
</comment>
<dbReference type="AlphaFoldDB" id="A0A8X7ZNJ9"/>
<dbReference type="PANTHER" id="PTHR22778:SF55">
    <property type="entry name" value="ESTERASE C25G4.2-LIKE"/>
    <property type="match status" value="1"/>
</dbReference>
<evidence type="ECO:0000259" key="2">
    <source>
        <dbReference type="Pfam" id="PF03959"/>
    </source>
</evidence>
<dbReference type="PANTHER" id="PTHR22778">
    <property type="entry name" value="OVARIAN CANCER GENE-2 PROTEIN-RELATED"/>
    <property type="match status" value="1"/>
</dbReference>
<dbReference type="InterPro" id="IPR005645">
    <property type="entry name" value="FSH-like_dom"/>
</dbReference>
<dbReference type="Proteomes" id="UP000886885">
    <property type="component" value="Chromosome 6A"/>
</dbReference>
<evidence type="ECO:0000313" key="4">
    <source>
        <dbReference type="Proteomes" id="UP000886885"/>
    </source>
</evidence>
<dbReference type="EMBL" id="JAAWWB010000011">
    <property type="protein sequence ID" value="KAG6771107.1"/>
    <property type="molecule type" value="Genomic_DNA"/>
</dbReference>
<protein>
    <recommendedName>
        <fullName evidence="2">Serine hydrolase domain-containing protein</fullName>
    </recommendedName>
</protein>
<feature type="domain" description="Serine hydrolase" evidence="2">
    <location>
        <begin position="71"/>
        <end position="164"/>
    </location>
</feature>
<gene>
    <name evidence="3" type="ORF">POTOM_022453</name>
</gene>
<organism evidence="3 4">
    <name type="scientific">Populus tomentosa</name>
    <name type="common">Chinese white poplar</name>
    <dbReference type="NCBI Taxonomy" id="118781"/>
    <lineage>
        <taxon>Eukaryota</taxon>
        <taxon>Viridiplantae</taxon>
        <taxon>Streptophyta</taxon>
        <taxon>Embryophyta</taxon>
        <taxon>Tracheophyta</taxon>
        <taxon>Spermatophyta</taxon>
        <taxon>Magnoliopsida</taxon>
        <taxon>eudicotyledons</taxon>
        <taxon>Gunneridae</taxon>
        <taxon>Pentapetalae</taxon>
        <taxon>rosids</taxon>
        <taxon>fabids</taxon>
        <taxon>Malpighiales</taxon>
        <taxon>Salicaceae</taxon>
        <taxon>Saliceae</taxon>
        <taxon>Populus</taxon>
    </lineage>
</organism>
<reference evidence="3" key="1">
    <citation type="journal article" date="2020" name="bioRxiv">
        <title>Hybrid origin of Populus tomentosa Carr. identified through genome sequencing and phylogenomic analysis.</title>
        <authorList>
            <person name="An X."/>
            <person name="Gao K."/>
            <person name="Chen Z."/>
            <person name="Li J."/>
            <person name="Yang X."/>
            <person name="Yang X."/>
            <person name="Zhou J."/>
            <person name="Guo T."/>
            <person name="Zhao T."/>
            <person name="Huang S."/>
            <person name="Miao D."/>
            <person name="Khan W.U."/>
            <person name="Rao P."/>
            <person name="Ye M."/>
            <person name="Lei B."/>
            <person name="Liao W."/>
            <person name="Wang J."/>
            <person name="Ji L."/>
            <person name="Li Y."/>
            <person name="Guo B."/>
            <person name="Mustafa N.S."/>
            <person name="Li S."/>
            <person name="Yun Q."/>
            <person name="Keller S.R."/>
            <person name="Mao J."/>
            <person name="Zhang R."/>
            <person name="Strauss S.H."/>
        </authorList>
    </citation>
    <scope>NUCLEOTIDE SEQUENCE</scope>
    <source>
        <strain evidence="3">GM15</strain>
        <tissue evidence="3">Leaf</tissue>
    </source>
</reference>
<sequence length="246" mass="27613">MATSQDEKKMKILCLHGFRTSGSFLQRQISKWDPSIFSQFDLDFPDGVFPAGGKSEIEGIFPPPYFEWFQFDKGATLSALLLGYQAQGKVLKDHPPFKLFVSVSGSKFRDPSICDVAYKDTIKVKSVHFIGAKDWLKEPSEELATAFDSPLIIRHPQGHTVPRLGSILCCNTDEAATEQVRAWTTEIFSHNNKILKGENHELENGETKVDDEEKQPEEVSNKIDTAQVQQDGIGIELKREVEVVKA</sequence>